<feature type="domain" description="Manganese/iron superoxide dismutase N-terminal" evidence="10">
    <location>
        <begin position="33"/>
        <end position="116"/>
    </location>
</feature>
<keyword evidence="13" id="KW-1185">Reference proteome</keyword>
<dbReference type="AlphaFoldDB" id="A0A2U0SIT3"/>
<dbReference type="PRINTS" id="PR01703">
    <property type="entry name" value="MNSODISMTASE"/>
</dbReference>
<dbReference type="GO" id="GO:0005737">
    <property type="term" value="C:cytoplasm"/>
    <property type="evidence" value="ECO:0007669"/>
    <property type="project" value="TreeGrafter"/>
</dbReference>
<dbReference type="PROSITE" id="PS00088">
    <property type="entry name" value="SOD_MN"/>
    <property type="match status" value="1"/>
</dbReference>
<organism evidence="12 13">
    <name type="scientific">Sphingomonas pokkalii</name>
    <dbReference type="NCBI Taxonomy" id="2175090"/>
    <lineage>
        <taxon>Bacteria</taxon>
        <taxon>Pseudomonadati</taxon>
        <taxon>Pseudomonadota</taxon>
        <taxon>Alphaproteobacteria</taxon>
        <taxon>Sphingomonadales</taxon>
        <taxon>Sphingomonadaceae</taxon>
        <taxon>Sphingomonas</taxon>
    </lineage>
</organism>
<dbReference type="Proteomes" id="UP000245890">
    <property type="component" value="Unassembled WGS sequence"/>
</dbReference>
<dbReference type="InterPro" id="IPR036324">
    <property type="entry name" value="Mn/Fe_SOD_N_sf"/>
</dbReference>
<proteinExistence type="inferred from homology"/>
<dbReference type="InterPro" id="IPR036314">
    <property type="entry name" value="SOD_C_sf"/>
</dbReference>
<comment type="catalytic activity">
    <reaction evidence="6">
        <text>2 superoxide + 2 H(+) = H2O2 + O2</text>
        <dbReference type="Rhea" id="RHEA:20696"/>
        <dbReference type="ChEBI" id="CHEBI:15378"/>
        <dbReference type="ChEBI" id="CHEBI:15379"/>
        <dbReference type="ChEBI" id="CHEBI:16240"/>
        <dbReference type="ChEBI" id="CHEBI:18421"/>
        <dbReference type="EC" id="1.15.1.1"/>
    </reaction>
    <physiologicalReaction direction="left-to-right" evidence="6">
        <dbReference type="Rhea" id="RHEA:20697"/>
    </physiologicalReaction>
</comment>
<evidence type="ECO:0000256" key="2">
    <source>
        <dbReference type="ARBA" id="ARBA00008714"/>
    </source>
</evidence>
<feature type="binding site" evidence="7">
    <location>
        <position position="57"/>
    </location>
    <ligand>
        <name>Mn(2+)</name>
        <dbReference type="ChEBI" id="CHEBI:29035"/>
    </ligand>
</feature>
<reference evidence="12 13" key="1">
    <citation type="submission" date="2018-05" db="EMBL/GenBank/DDBJ databases">
        <title>Description of Sphingomonas pokkalii sp nov, isolated from the rhizosphere of saline tolerant pokkali rice and its draft genome analysis.</title>
        <authorList>
            <person name="Menon R."/>
            <person name="Kumari S."/>
            <person name="Rameshkumar N."/>
        </authorList>
    </citation>
    <scope>NUCLEOTIDE SEQUENCE [LARGE SCALE GENOMIC DNA]</scope>
    <source>
        <strain evidence="12 13">L3B27</strain>
    </source>
</reference>
<evidence type="ECO:0000256" key="1">
    <source>
        <dbReference type="ARBA" id="ARBA00001965"/>
    </source>
</evidence>
<dbReference type="SUPFAM" id="SSF54719">
    <property type="entry name" value="Fe,Mn superoxide dismutase (SOD), C-terminal domain"/>
    <property type="match status" value="1"/>
</dbReference>
<dbReference type="FunFam" id="1.10.287.990:FF:000001">
    <property type="entry name" value="Superoxide dismutase"/>
    <property type="match status" value="1"/>
</dbReference>
<dbReference type="Gene3D" id="3.55.40.20">
    <property type="entry name" value="Iron/manganese superoxide dismutase, C-terminal domain"/>
    <property type="match status" value="1"/>
</dbReference>
<evidence type="ECO:0000256" key="6">
    <source>
        <dbReference type="ARBA" id="ARBA00047393"/>
    </source>
</evidence>
<feature type="binding site" evidence="7">
    <location>
        <position position="108"/>
    </location>
    <ligand>
        <name>Mn(2+)</name>
        <dbReference type="ChEBI" id="CHEBI:29035"/>
    </ligand>
</feature>
<evidence type="ECO:0000256" key="8">
    <source>
        <dbReference type="RuleBase" id="RU000414"/>
    </source>
</evidence>
<dbReference type="InterPro" id="IPR019832">
    <property type="entry name" value="Mn/Fe_SOD_C"/>
</dbReference>
<evidence type="ECO:0000313" key="12">
    <source>
        <dbReference type="EMBL" id="PVX31239.1"/>
    </source>
</evidence>
<comment type="function">
    <text evidence="5">Destroys superoxide anion radicals which are normally produced within the cells and which are toxic to biological systems. Catalyzes the dismutation of superoxide anion radicals into O2 and H2O2 by successive reduction and oxidation of the transition metal ion at the active site.</text>
</comment>
<evidence type="ECO:0000256" key="5">
    <source>
        <dbReference type="ARBA" id="ARBA00024318"/>
    </source>
</evidence>
<feature type="binding site" evidence="7">
    <location>
        <position position="200"/>
    </location>
    <ligand>
        <name>Mn(2+)</name>
        <dbReference type="ChEBI" id="CHEBI:29035"/>
    </ligand>
</feature>
<dbReference type="EC" id="1.15.1.1" evidence="8"/>
<dbReference type="SUPFAM" id="SSF46609">
    <property type="entry name" value="Fe,Mn superoxide dismutase (SOD), N-terminal domain"/>
    <property type="match status" value="1"/>
</dbReference>
<dbReference type="PANTHER" id="PTHR43595:SF2">
    <property type="entry name" value="SMALL RIBOSOMAL SUBUNIT PROTEIN MS42"/>
    <property type="match status" value="1"/>
</dbReference>
<dbReference type="RefSeq" id="WP_116470623.1">
    <property type="nucleotide sequence ID" value="NZ_QENQ01000001.1"/>
</dbReference>
<evidence type="ECO:0000256" key="9">
    <source>
        <dbReference type="SAM" id="SignalP"/>
    </source>
</evidence>
<gene>
    <name evidence="12" type="ORF">DD559_00810</name>
</gene>
<evidence type="ECO:0000256" key="4">
    <source>
        <dbReference type="ARBA" id="ARBA00023002"/>
    </source>
</evidence>
<dbReference type="Pfam" id="PF00081">
    <property type="entry name" value="Sod_Fe_N"/>
    <property type="match status" value="1"/>
</dbReference>
<dbReference type="FunFam" id="3.55.40.20:FF:000001">
    <property type="entry name" value="Superoxide dismutase"/>
    <property type="match status" value="1"/>
</dbReference>
<keyword evidence="9" id="KW-0732">Signal</keyword>
<dbReference type="GO" id="GO:0004784">
    <property type="term" value="F:superoxide dismutase activity"/>
    <property type="evidence" value="ECO:0007669"/>
    <property type="project" value="UniProtKB-EC"/>
</dbReference>
<keyword evidence="4 8" id="KW-0560">Oxidoreductase</keyword>
<feature type="signal peptide" evidence="9">
    <location>
        <begin position="1"/>
        <end position="22"/>
    </location>
</feature>
<evidence type="ECO:0000256" key="3">
    <source>
        <dbReference type="ARBA" id="ARBA00022723"/>
    </source>
</evidence>
<dbReference type="Pfam" id="PF02777">
    <property type="entry name" value="Sod_Fe_C"/>
    <property type="match status" value="1"/>
</dbReference>
<dbReference type="Gene3D" id="1.10.287.990">
    <property type="entry name" value="Fe,Mn superoxide dismutase (SOD) domain"/>
    <property type="match status" value="1"/>
</dbReference>
<sequence>MKRIALSLAFAGLVAAPSLALAQANSAPAAAAFTLPALPYSAGALEPAIDAQTMTIHHDKHHQAYVDALNKAVAADTALAGQSLEQLVAKAGTLPAVVRNNAGGHWNHSFFWKTMAPPAQVGAPSPALAGAITASFGSLDKFKAAFKDAGTKRFGSGWVWLIVGADGKLAITSTPNQDNPLMDVAETKGTPILGNDVWEHAYYLKYQNRRADYLDGWWQVVNWAEVSRRYAQATAGR</sequence>
<evidence type="ECO:0000259" key="10">
    <source>
        <dbReference type="Pfam" id="PF00081"/>
    </source>
</evidence>
<feature type="domain" description="Manganese/iron superoxide dismutase C-terminal" evidence="11">
    <location>
        <begin position="125"/>
        <end position="229"/>
    </location>
</feature>
<dbReference type="InterPro" id="IPR019833">
    <property type="entry name" value="Mn/Fe_SOD_BS"/>
</dbReference>
<accession>A0A2U0SIT3</accession>
<feature type="binding site" evidence="7">
    <location>
        <position position="196"/>
    </location>
    <ligand>
        <name>Mn(2+)</name>
        <dbReference type="ChEBI" id="CHEBI:29035"/>
    </ligand>
</feature>
<comment type="similarity">
    <text evidence="2 8">Belongs to the iron/manganese superoxide dismutase family.</text>
</comment>
<dbReference type="PIRSF" id="PIRSF000349">
    <property type="entry name" value="SODismutase"/>
    <property type="match status" value="1"/>
</dbReference>
<evidence type="ECO:0000259" key="11">
    <source>
        <dbReference type="Pfam" id="PF02777"/>
    </source>
</evidence>
<dbReference type="GO" id="GO:0030145">
    <property type="term" value="F:manganese ion binding"/>
    <property type="evidence" value="ECO:0007669"/>
    <property type="project" value="UniProtKB-ARBA"/>
</dbReference>
<dbReference type="PANTHER" id="PTHR43595">
    <property type="entry name" value="37S RIBOSOMAL PROTEIN S26, MITOCHONDRIAL"/>
    <property type="match status" value="1"/>
</dbReference>
<comment type="caution">
    <text evidence="12">The sequence shown here is derived from an EMBL/GenBank/DDBJ whole genome shotgun (WGS) entry which is preliminary data.</text>
</comment>
<name>A0A2U0SIT3_9SPHN</name>
<comment type="cofactor">
    <cofactor evidence="1">
        <name>Fe(3+)</name>
        <dbReference type="ChEBI" id="CHEBI:29034"/>
    </cofactor>
</comment>
<comment type="function">
    <text evidence="8">Destroys radicals which are normally produced within the cells and which are toxic to biological systems.</text>
</comment>
<protein>
    <recommendedName>
        <fullName evidence="8">Superoxide dismutase</fullName>
        <ecNumber evidence="8">1.15.1.1</ecNumber>
    </recommendedName>
</protein>
<evidence type="ECO:0000256" key="7">
    <source>
        <dbReference type="PIRSR" id="PIRSR000349-1"/>
    </source>
</evidence>
<keyword evidence="3 7" id="KW-0479">Metal-binding</keyword>
<dbReference type="EMBL" id="QENQ01000001">
    <property type="protein sequence ID" value="PVX31239.1"/>
    <property type="molecule type" value="Genomic_DNA"/>
</dbReference>
<feature type="chain" id="PRO_5015743924" description="Superoxide dismutase" evidence="9">
    <location>
        <begin position="23"/>
        <end position="237"/>
    </location>
</feature>
<dbReference type="InterPro" id="IPR001189">
    <property type="entry name" value="Mn/Fe_SOD"/>
</dbReference>
<dbReference type="InterPro" id="IPR019831">
    <property type="entry name" value="Mn/Fe_SOD_N"/>
</dbReference>
<evidence type="ECO:0000313" key="13">
    <source>
        <dbReference type="Proteomes" id="UP000245890"/>
    </source>
</evidence>